<feature type="transmembrane region" description="Helical" evidence="2">
    <location>
        <begin position="367"/>
        <end position="388"/>
    </location>
</feature>
<keyword evidence="2" id="KW-0812">Transmembrane</keyword>
<protein>
    <submittedName>
        <fullName evidence="3">MFS transporter</fullName>
    </submittedName>
</protein>
<evidence type="ECO:0000256" key="2">
    <source>
        <dbReference type="SAM" id="Phobius"/>
    </source>
</evidence>
<dbReference type="SUPFAM" id="SSF103473">
    <property type="entry name" value="MFS general substrate transporter"/>
    <property type="match status" value="1"/>
</dbReference>
<dbReference type="InterPro" id="IPR036259">
    <property type="entry name" value="MFS_trans_sf"/>
</dbReference>
<dbReference type="EMBL" id="JANUXY010000008">
    <property type="protein sequence ID" value="MCS4486949.1"/>
    <property type="molecule type" value="Genomic_DNA"/>
</dbReference>
<sequence>MDNKRLTNLFISFNTLVISGIALFSPILYIFLVNLGYSYTEAGIYLSVFWGVSAICEFPTGVLADTIGQKRLLVYSCILRALGLLFIITDHFILLIVSGILTGAAEAMLSGSLSSWYMNQIENKDTVNLDKVFSRASLFSALFSLIIGFVSAEFLFKVNILLPIIISVGFFIVLGIIIYMFLPEKNIYNIYGLNEEIKNVSPTWRVNLKRIVALFITNKPLILILLVLVIPSILDIGPSNQWQVSFNSQLGYMWIAISLIGIMTNWLIPKIPRFGSELKEIMTYIMIDSVVIFLITITNMSVIFFMIHIVIFTITSVRITVCIHKRLVTNDKLRSSFVSAFYTIEAIVTMSLLPLNGYITEIHNVFYAWNVFIGISIVLLVFCIILILRKNKYSNFL</sequence>
<feature type="transmembrane region" description="Helical" evidence="2">
    <location>
        <begin position="211"/>
        <end position="230"/>
    </location>
</feature>
<organism evidence="3 4">
    <name type="scientific">Staphylococcus americanisciuri</name>
    <dbReference type="NCBI Taxonomy" id="2973940"/>
    <lineage>
        <taxon>Bacteria</taxon>
        <taxon>Bacillati</taxon>
        <taxon>Bacillota</taxon>
        <taxon>Bacilli</taxon>
        <taxon>Bacillales</taxon>
        <taxon>Staphylococcaceae</taxon>
        <taxon>Staphylococcus</taxon>
    </lineage>
</organism>
<keyword evidence="2" id="KW-0472">Membrane</keyword>
<dbReference type="RefSeq" id="WP_259200559.1">
    <property type="nucleotide sequence ID" value="NZ_JANUXY010000008.1"/>
</dbReference>
<feature type="transmembrane region" description="Helical" evidence="2">
    <location>
        <begin position="44"/>
        <end position="65"/>
    </location>
</feature>
<reference evidence="3 4" key="1">
    <citation type="journal article" date="2023" name="Int. J. Syst. Evol. Microbiol.">
        <title>Streptococcus sciuri sp. nov., Staphylococcus marylandisciuri sp. nov. and Staphylococcus americanisciuri sp. nov., isolated from faeces of eastern grey squirrel (Sciurus carolinensis).</title>
        <authorList>
            <person name="Volokhov D.V."/>
            <person name="Zagorodnyaya T.A."/>
            <person name="Furtak V.A."/>
            <person name="Nattanmai G."/>
            <person name="Randall L."/>
            <person name="Jose S."/>
            <person name="Gao Y."/>
            <person name="Eisenberg T."/>
            <person name="Delmonte P."/>
            <person name="Blom J."/>
            <person name="Mitchell K.K."/>
        </authorList>
    </citation>
    <scope>NUCLEOTIDE SEQUENCE [LARGE SCALE GENOMIC DNA]</scope>
    <source>
        <strain evidence="3 4">GRT3</strain>
    </source>
</reference>
<keyword evidence="4" id="KW-1185">Reference proteome</keyword>
<feature type="transmembrane region" description="Helical" evidence="2">
    <location>
        <begin position="162"/>
        <end position="182"/>
    </location>
</feature>
<proteinExistence type="predicted"/>
<feature type="transmembrane region" description="Helical" evidence="2">
    <location>
        <begin position="335"/>
        <end position="355"/>
    </location>
</feature>
<dbReference type="Pfam" id="PF07690">
    <property type="entry name" value="MFS_1"/>
    <property type="match status" value="1"/>
</dbReference>
<feature type="transmembrane region" description="Helical" evidence="2">
    <location>
        <begin position="9"/>
        <end position="32"/>
    </location>
</feature>
<dbReference type="Gene3D" id="1.20.1250.20">
    <property type="entry name" value="MFS general substrate transporter like domains"/>
    <property type="match status" value="1"/>
</dbReference>
<keyword evidence="2" id="KW-1133">Transmembrane helix</keyword>
<accession>A0ABT2F3A6</accession>
<evidence type="ECO:0000313" key="4">
    <source>
        <dbReference type="Proteomes" id="UP001205609"/>
    </source>
</evidence>
<dbReference type="InterPro" id="IPR011701">
    <property type="entry name" value="MFS"/>
</dbReference>
<comment type="caution">
    <text evidence="3">The sequence shown here is derived from an EMBL/GenBank/DDBJ whole genome shotgun (WGS) entry which is preliminary data.</text>
</comment>
<dbReference type="CDD" id="cd06174">
    <property type="entry name" value="MFS"/>
    <property type="match status" value="1"/>
</dbReference>
<feature type="transmembrane region" description="Helical" evidence="2">
    <location>
        <begin position="95"/>
        <end position="117"/>
    </location>
</feature>
<feature type="transmembrane region" description="Helical" evidence="2">
    <location>
        <begin position="138"/>
        <end position="156"/>
    </location>
</feature>
<dbReference type="Proteomes" id="UP001205609">
    <property type="component" value="Unassembled WGS sequence"/>
</dbReference>
<dbReference type="InterPro" id="IPR053160">
    <property type="entry name" value="MFS_DHA3_Transporter"/>
</dbReference>
<evidence type="ECO:0000256" key="1">
    <source>
        <dbReference type="ARBA" id="ARBA00004651"/>
    </source>
</evidence>
<dbReference type="PANTHER" id="PTHR23530">
    <property type="entry name" value="TRANSPORT PROTEIN-RELATED"/>
    <property type="match status" value="1"/>
</dbReference>
<evidence type="ECO:0000313" key="3">
    <source>
        <dbReference type="EMBL" id="MCS4486949.1"/>
    </source>
</evidence>
<name>A0ABT2F3A6_9STAP</name>
<dbReference type="PANTHER" id="PTHR23530:SF1">
    <property type="entry name" value="PERMEASE, MAJOR FACILITATOR SUPERFAMILY-RELATED"/>
    <property type="match status" value="1"/>
</dbReference>
<feature type="transmembrane region" description="Helical" evidence="2">
    <location>
        <begin position="250"/>
        <end position="269"/>
    </location>
</feature>
<comment type="subcellular location">
    <subcellularLocation>
        <location evidence="1">Cell membrane</location>
        <topology evidence="1">Multi-pass membrane protein</topology>
    </subcellularLocation>
</comment>
<feature type="transmembrane region" description="Helical" evidence="2">
    <location>
        <begin position="72"/>
        <end position="89"/>
    </location>
</feature>
<gene>
    <name evidence="3" type="ORF">NXS11_08570</name>
</gene>